<keyword evidence="2" id="KW-0677">Repeat</keyword>
<dbReference type="AlphaFoldDB" id="A0A286U523"/>
<feature type="repeat" description="WD" evidence="3">
    <location>
        <begin position="341"/>
        <end position="382"/>
    </location>
</feature>
<dbReference type="PROSITE" id="PS00678">
    <property type="entry name" value="WD_REPEATS_1"/>
    <property type="match status" value="3"/>
</dbReference>
<dbReference type="PROSITE" id="PS50294">
    <property type="entry name" value="WD_REPEATS_REGION"/>
    <property type="match status" value="5"/>
</dbReference>
<evidence type="ECO:0000313" key="5">
    <source>
        <dbReference type="Proteomes" id="UP000217199"/>
    </source>
</evidence>
<proteinExistence type="predicted"/>
<dbReference type="PANTHER" id="PTHR19855:SF11">
    <property type="entry name" value="RIBOSOME BIOGENESIS PROTEIN WDR12"/>
    <property type="match status" value="1"/>
</dbReference>
<name>A0A286U523_9AGAM</name>
<dbReference type="STRING" id="2282107.A0A286U523"/>
<dbReference type="InterPro" id="IPR015943">
    <property type="entry name" value="WD40/YVTN_repeat-like_dom_sf"/>
</dbReference>
<feature type="repeat" description="WD" evidence="3">
    <location>
        <begin position="212"/>
        <end position="254"/>
    </location>
</feature>
<dbReference type="CDD" id="cd00200">
    <property type="entry name" value="WD40"/>
    <property type="match status" value="1"/>
</dbReference>
<protein>
    <submittedName>
        <fullName evidence="4">WD40 domain containing protein</fullName>
    </submittedName>
</protein>
<dbReference type="InterPro" id="IPR020472">
    <property type="entry name" value="WD40_PAC1"/>
</dbReference>
<dbReference type="InParanoid" id="A0A286U523"/>
<gene>
    <name evidence="4" type="ORF">PNOK_0975800</name>
</gene>
<keyword evidence="1 3" id="KW-0853">WD repeat</keyword>
<evidence type="ECO:0000256" key="1">
    <source>
        <dbReference type="ARBA" id="ARBA00022574"/>
    </source>
</evidence>
<dbReference type="InterPro" id="IPR001680">
    <property type="entry name" value="WD40_rpt"/>
</dbReference>
<keyword evidence="5" id="KW-1185">Reference proteome</keyword>
<sequence length="484" mass="54545">MKTVNNEPMLAYQPLDPLLRNCDDDNKLSIDQLRQAFPRFIRAIKLAGWGSQMVKEYKKFQNSILHHSDALARPINGRFTLSQVVHEMRQEWHAHYNQTKKGAKLSLNERHIDSIRSNLREKASDKLLSDQEMLMASIRTRAEWQRRSIYLWNVLSGELVKKLKLRSDVYSVSFSTVNEKLIAFGTQDETGTGTETGTVKVWDVTNEEPVTIGNHKQPVSSVAFSLPDGNHVASGSRDKTICIWNVERRELAVGPLTGHGNWVQALAYSPDGTRLVSGSCDNTVRIWNSETGQLLSTLNGHSGWVNSVAYSFDGSHIVSGSFDKTIRVWNAESGEIIGEPITGHDSCVNSVCFSPDGKRILSGSGDNTARVWDAVTGKLLFPPFSGHTKWINSVCFFPDGTRFATGSWDGTIEIWTLDEIPNEINWELRDDGWVVGENGELMMWIPTDLRDRVCRHRNISMLNRSFYVKLDFGTEQNISRNSQV</sequence>
<dbReference type="EMBL" id="NBII01000012">
    <property type="protein sequence ID" value="PAV14680.1"/>
    <property type="molecule type" value="Genomic_DNA"/>
</dbReference>
<dbReference type="SUPFAM" id="SSF50978">
    <property type="entry name" value="WD40 repeat-like"/>
    <property type="match status" value="1"/>
</dbReference>
<feature type="repeat" description="WD" evidence="3">
    <location>
        <begin position="256"/>
        <end position="297"/>
    </location>
</feature>
<dbReference type="OrthoDB" id="6262491at2759"/>
<dbReference type="InterPro" id="IPR036322">
    <property type="entry name" value="WD40_repeat_dom_sf"/>
</dbReference>
<feature type="repeat" description="WD" evidence="3">
    <location>
        <begin position="298"/>
        <end position="339"/>
    </location>
</feature>
<dbReference type="Gene3D" id="2.130.10.10">
    <property type="entry name" value="YVTN repeat-like/Quinoprotein amine dehydrogenase"/>
    <property type="match status" value="3"/>
</dbReference>
<dbReference type="PRINTS" id="PR00320">
    <property type="entry name" value="GPROTEINBRPT"/>
</dbReference>
<evidence type="ECO:0000256" key="2">
    <source>
        <dbReference type="ARBA" id="ARBA00022737"/>
    </source>
</evidence>
<dbReference type="Proteomes" id="UP000217199">
    <property type="component" value="Unassembled WGS sequence"/>
</dbReference>
<dbReference type="SMART" id="SM00320">
    <property type="entry name" value="WD40"/>
    <property type="match status" value="6"/>
</dbReference>
<feature type="repeat" description="WD" evidence="3">
    <location>
        <begin position="384"/>
        <end position="418"/>
    </location>
</feature>
<evidence type="ECO:0000313" key="4">
    <source>
        <dbReference type="EMBL" id="PAV14680.1"/>
    </source>
</evidence>
<dbReference type="PROSITE" id="PS50082">
    <property type="entry name" value="WD_REPEATS_2"/>
    <property type="match status" value="5"/>
</dbReference>
<reference evidence="4 5" key="1">
    <citation type="journal article" date="2017" name="Mol. Ecol.">
        <title>Comparative and population genomic landscape of Phellinus noxius: A hypervariable fungus causing root rot in trees.</title>
        <authorList>
            <person name="Chung C.L."/>
            <person name="Lee T.J."/>
            <person name="Akiba M."/>
            <person name="Lee H.H."/>
            <person name="Kuo T.H."/>
            <person name="Liu D."/>
            <person name="Ke H.M."/>
            <person name="Yokoi T."/>
            <person name="Roa M.B."/>
            <person name="Lu M.J."/>
            <person name="Chang Y.Y."/>
            <person name="Ann P.J."/>
            <person name="Tsai J.N."/>
            <person name="Chen C.Y."/>
            <person name="Tzean S.S."/>
            <person name="Ota Y."/>
            <person name="Hattori T."/>
            <person name="Sahashi N."/>
            <person name="Liou R.F."/>
            <person name="Kikuchi T."/>
            <person name="Tsai I.J."/>
        </authorList>
    </citation>
    <scope>NUCLEOTIDE SEQUENCE [LARGE SCALE GENOMIC DNA]</scope>
    <source>
        <strain evidence="4 5">FFPRI411160</strain>
    </source>
</reference>
<organism evidence="4 5">
    <name type="scientific">Pyrrhoderma noxium</name>
    <dbReference type="NCBI Taxonomy" id="2282107"/>
    <lineage>
        <taxon>Eukaryota</taxon>
        <taxon>Fungi</taxon>
        <taxon>Dikarya</taxon>
        <taxon>Basidiomycota</taxon>
        <taxon>Agaricomycotina</taxon>
        <taxon>Agaricomycetes</taxon>
        <taxon>Hymenochaetales</taxon>
        <taxon>Hymenochaetaceae</taxon>
        <taxon>Pyrrhoderma</taxon>
    </lineage>
</organism>
<dbReference type="PANTHER" id="PTHR19855">
    <property type="entry name" value="WD40 REPEAT PROTEIN 12, 37"/>
    <property type="match status" value="1"/>
</dbReference>
<comment type="caution">
    <text evidence="4">The sequence shown here is derived from an EMBL/GenBank/DDBJ whole genome shotgun (WGS) entry which is preliminary data.</text>
</comment>
<dbReference type="InterPro" id="IPR019775">
    <property type="entry name" value="WD40_repeat_CS"/>
</dbReference>
<evidence type="ECO:0000256" key="3">
    <source>
        <dbReference type="PROSITE-ProRule" id="PRU00221"/>
    </source>
</evidence>
<dbReference type="Pfam" id="PF00400">
    <property type="entry name" value="WD40"/>
    <property type="match status" value="5"/>
</dbReference>
<accession>A0A286U523</accession>